<dbReference type="RefSeq" id="WP_184021713.1">
    <property type="nucleotide sequence ID" value="NZ_JACHFD010000030.1"/>
</dbReference>
<dbReference type="Proteomes" id="UP000557717">
    <property type="component" value="Unassembled WGS sequence"/>
</dbReference>
<dbReference type="EMBL" id="JACHFD010000030">
    <property type="protein sequence ID" value="MBB5353603.1"/>
    <property type="molecule type" value="Genomic_DNA"/>
</dbReference>
<proteinExistence type="predicted"/>
<reference evidence="1 2" key="1">
    <citation type="submission" date="2020-08" db="EMBL/GenBank/DDBJ databases">
        <title>Genomic Encyclopedia of Type Strains, Phase IV (KMG-IV): sequencing the most valuable type-strain genomes for metagenomic binning, comparative biology and taxonomic classification.</title>
        <authorList>
            <person name="Goeker M."/>
        </authorList>
    </citation>
    <scope>NUCLEOTIDE SEQUENCE [LARGE SCALE GENOMIC DNA]</scope>
    <source>
        <strain evidence="1 2">YC6886</strain>
    </source>
</reference>
<keyword evidence="2" id="KW-1185">Reference proteome</keyword>
<gene>
    <name evidence="1" type="ORF">HNR46_003864</name>
</gene>
<comment type="caution">
    <text evidence="1">The sequence shown here is derived from an EMBL/GenBank/DDBJ whole genome shotgun (WGS) entry which is preliminary data.</text>
</comment>
<protein>
    <submittedName>
        <fullName evidence="1">Uncharacterized protein</fullName>
    </submittedName>
</protein>
<evidence type="ECO:0000313" key="1">
    <source>
        <dbReference type="EMBL" id="MBB5353603.1"/>
    </source>
</evidence>
<organism evidence="1 2">
    <name type="scientific">Haloferula luteola</name>
    <dbReference type="NCBI Taxonomy" id="595692"/>
    <lineage>
        <taxon>Bacteria</taxon>
        <taxon>Pseudomonadati</taxon>
        <taxon>Verrucomicrobiota</taxon>
        <taxon>Verrucomicrobiia</taxon>
        <taxon>Verrucomicrobiales</taxon>
        <taxon>Verrucomicrobiaceae</taxon>
        <taxon>Haloferula</taxon>
    </lineage>
</organism>
<dbReference type="AlphaFoldDB" id="A0A840V7B5"/>
<accession>A0A840V7B5</accession>
<name>A0A840V7B5_9BACT</name>
<sequence length="343" mass="37638">MNSSIHWMLAGWLAVSTSAAQAEAPERGRDPWAFRMILENKTRMLVLALRPDLWAAYNPANGTLHKVWSGGIQFHGKVYDFGQQNSSTQGVTYYLLEDAFLLTARDESVIPVGWTASGIITGSAWSFSSSPGTTMISPTVDLRRHDQVTLAYQTPGANNRLWVDVSTDGGSSWTAQSWMSIDGAVADGHQKRVAVTGDQVKFRFRRNATGSTATLADVTLFGDYQAWSLEVAGQLEHPRVDWRGYRLIDSTEGIVILYDLVLESGARVAVEESPEALEGASLERRFTVTGLPTEARLSLELDGVGVPVTHEVSGDAALRSELDETYLDFSNDGEARLETHWTP</sequence>
<evidence type="ECO:0000313" key="2">
    <source>
        <dbReference type="Proteomes" id="UP000557717"/>
    </source>
</evidence>